<dbReference type="Pfam" id="PF04024">
    <property type="entry name" value="PspC"/>
    <property type="match status" value="1"/>
</dbReference>
<proteinExistence type="predicted"/>
<accession>A0A0A5GI58</accession>
<dbReference type="eggNOG" id="COG1983">
    <property type="taxonomic scope" value="Bacteria"/>
</dbReference>
<evidence type="ECO:0000313" key="8">
    <source>
        <dbReference type="EMBL" id="KGX92926.1"/>
    </source>
</evidence>
<gene>
    <name evidence="8" type="ORF">N781_13660</name>
</gene>
<dbReference type="InterPro" id="IPR007168">
    <property type="entry name" value="Phageshock_PspC_N"/>
</dbReference>
<dbReference type="AlphaFoldDB" id="A0A0A5GI58"/>
<keyword evidence="5 6" id="KW-0472">Membrane</keyword>
<dbReference type="STRING" id="1385510.GCA_000425205_01565"/>
<evidence type="ECO:0000256" key="5">
    <source>
        <dbReference type="ARBA" id="ARBA00023136"/>
    </source>
</evidence>
<keyword evidence="3 6" id="KW-0812">Transmembrane</keyword>
<keyword evidence="2" id="KW-1003">Cell membrane</keyword>
<evidence type="ECO:0000256" key="3">
    <source>
        <dbReference type="ARBA" id="ARBA00022692"/>
    </source>
</evidence>
<protein>
    <submittedName>
        <fullName evidence="8">Membrane protein</fullName>
    </submittedName>
</protein>
<keyword evidence="9" id="KW-1185">Reference proteome</keyword>
<dbReference type="Proteomes" id="UP000030528">
    <property type="component" value="Unassembled WGS sequence"/>
</dbReference>
<dbReference type="GO" id="GO:0005886">
    <property type="term" value="C:plasma membrane"/>
    <property type="evidence" value="ECO:0007669"/>
    <property type="project" value="UniProtKB-SubCell"/>
</dbReference>
<name>A0A0A5GI58_9BACI</name>
<dbReference type="RefSeq" id="WP_026800001.1">
    <property type="nucleotide sequence ID" value="NZ_AULI01000006.1"/>
</dbReference>
<evidence type="ECO:0000256" key="6">
    <source>
        <dbReference type="SAM" id="Phobius"/>
    </source>
</evidence>
<dbReference type="PANTHER" id="PTHR33885:SF3">
    <property type="entry name" value="PHAGE SHOCK PROTEIN C"/>
    <property type="match status" value="1"/>
</dbReference>
<feature type="domain" description="Phage shock protein PspC N-terminal" evidence="7">
    <location>
        <begin position="2"/>
        <end position="60"/>
    </location>
</feature>
<dbReference type="PANTHER" id="PTHR33885">
    <property type="entry name" value="PHAGE SHOCK PROTEIN C"/>
    <property type="match status" value="1"/>
</dbReference>
<reference evidence="8 9" key="1">
    <citation type="submission" date="2013-08" db="EMBL/GenBank/DDBJ databases">
        <authorList>
            <person name="Huang J."/>
            <person name="Wang G."/>
        </authorList>
    </citation>
    <scope>NUCLEOTIDE SEQUENCE [LARGE SCALE GENOMIC DNA]</scope>
    <source>
        <strain evidence="8 9">JSM 076056</strain>
    </source>
</reference>
<keyword evidence="4 6" id="KW-1133">Transmembrane helix</keyword>
<comment type="subcellular location">
    <subcellularLocation>
        <location evidence="1">Cell membrane</location>
        <topology evidence="1">Single-pass membrane protein</topology>
    </subcellularLocation>
</comment>
<dbReference type="InterPro" id="IPR052027">
    <property type="entry name" value="PspC"/>
</dbReference>
<evidence type="ECO:0000256" key="1">
    <source>
        <dbReference type="ARBA" id="ARBA00004162"/>
    </source>
</evidence>
<sequence length="66" mass="7425">MKELKRSKRDRMVSGVLGGVAQYFSISATLVRLIFVAVCLLTQVFPLLLLYVVAMFIMPKGSEMEE</sequence>
<feature type="transmembrane region" description="Helical" evidence="6">
    <location>
        <begin position="34"/>
        <end position="57"/>
    </location>
</feature>
<evidence type="ECO:0000313" key="9">
    <source>
        <dbReference type="Proteomes" id="UP000030528"/>
    </source>
</evidence>
<organism evidence="8 9">
    <name type="scientific">Pontibacillus halophilus JSM 076056 = DSM 19796</name>
    <dbReference type="NCBI Taxonomy" id="1385510"/>
    <lineage>
        <taxon>Bacteria</taxon>
        <taxon>Bacillati</taxon>
        <taxon>Bacillota</taxon>
        <taxon>Bacilli</taxon>
        <taxon>Bacillales</taxon>
        <taxon>Bacillaceae</taxon>
        <taxon>Pontibacillus</taxon>
    </lineage>
</organism>
<dbReference type="EMBL" id="AVPE01000004">
    <property type="protein sequence ID" value="KGX92926.1"/>
    <property type="molecule type" value="Genomic_DNA"/>
</dbReference>
<evidence type="ECO:0000256" key="2">
    <source>
        <dbReference type="ARBA" id="ARBA00022475"/>
    </source>
</evidence>
<dbReference type="OrthoDB" id="9815286at2"/>
<evidence type="ECO:0000259" key="7">
    <source>
        <dbReference type="Pfam" id="PF04024"/>
    </source>
</evidence>
<comment type="caution">
    <text evidence="8">The sequence shown here is derived from an EMBL/GenBank/DDBJ whole genome shotgun (WGS) entry which is preliminary data.</text>
</comment>
<evidence type="ECO:0000256" key="4">
    <source>
        <dbReference type="ARBA" id="ARBA00022989"/>
    </source>
</evidence>